<feature type="chain" id="PRO_5040813546" description="DUF4124 domain-containing protein" evidence="2">
    <location>
        <begin position="18"/>
        <end position="158"/>
    </location>
</feature>
<feature type="domain" description="DUF4124" evidence="3">
    <location>
        <begin position="8"/>
        <end position="44"/>
    </location>
</feature>
<sequence>MKLAAIVLILLPACAQAQVYKCVASDGSTSYATVPCPAGSGETTRIIEPVPPSGVLNIPALAPPASADSTTENADASAETTDEAPQAPTVTGITVIEDSEEASREQKRTLMREEAEQHKKDMYDQDLRKKENQQRQEEYRQRQERERNTNINNSNTTR</sequence>
<dbReference type="RefSeq" id="WP_271197793.1">
    <property type="nucleotide sequence ID" value="NZ_BSFN01000022.1"/>
</dbReference>
<feature type="compositionally biased region" description="Low complexity" evidence="1">
    <location>
        <begin position="149"/>
        <end position="158"/>
    </location>
</feature>
<feature type="compositionally biased region" description="Basic and acidic residues" evidence="1">
    <location>
        <begin position="101"/>
        <end position="148"/>
    </location>
</feature>
<gene>
    <name evidence="4" type="ORF">GCM10017655_46000</name>
</gene>
<feature type="region of interest" description="Disordered" evidence="1">
    <location>
        <begin position="60"/>
        <end position="158"/>
    </location>
</feature>
<protein>
    <recommendedName>
        <fullName evidence="3">DUF4124 domain-containing protein</fullName>
    </recommendedName>
</protein>
<evidence type="ECO:0000256" key="1">
    <source>
        <dbReference type="SAM" id="MobiDB-lite"/>
    </source>
</evidence>
<keyword evidence="2" id="KW-0732">Signal</keyword>
<comment type="caution">
    <text evidence="4">The sequence shown here is derived from an EMBL/GenBank/DDBJ whole genome shotgun (WGS) entry which is preliminary data.</text>
</comment>
<accession>A0A9W6KB25</accession>
<organism evidence="4 5">
    <name type="scientific">Pseudomonas turukhanskensis</name>
    <dbReference type="NCBI Taxonomy" id="1806536"/>
    <lineage>
        <taxon>Bacteria</taxon>
        <taxon>Pseudomonadati</taxon>
        <taxon>Pseudomonadota</taxon>
        <taxon>Gammaproteobacteria</taxon>
        <taxon>Pseudomonadales</taxon>
        <taxon>Pseudomonadaceae</taxon>
        <taxon>Pseudomonas</taxon>
    </lineage>
</organism>
<dbReference type="EMBL" id="BSFN01000022">
    <property type="protein sequence ID" value="GLK91536.1"/>
    <property type="molecule type" value="Genomic_DNA"/>
</dbReference>
<keyword evidence="5" id="KW-1185">Reference proteome</keyword>
<reference evidence="4" key="2">
    <citation type="submission" date="2023-01" db="EMBL/GenBank/DDBJ databases">
        <authorList>
            <person name="Sun Q."/>
            <person name="Evtushenko L."/>
        </authorList>
    </citation>
    <scope>NUCLEOTIDE SEQUENCE</scope>
    <source>
        <strain evidence="4">VKM B-2935</strain>
    </source>
</reference>
<dbReference type="Proteomes" id="UP001143328">
    <property type="component" value="Unassembled WGS sequence"/>
</dbReference>
<reference evidence="4" key="1">
    <citation type="journal article" date="2014" name="Int. J. Syst. Evol. Microbiol.">
        <title>Complete genome sequence of Corynebacterium casei LMG S-19264T (=DSM 44701T), isolated from a smear-ripened cheese.</title>
        <authorList>
            <consortium name="US DOE Joint Genome Institute (JGI-PGF)"/>
            <person name="Walter F."/>
            <person name="Albersmeier A."/>
            <person name="Kalinowski J."/>
            <person name="Ruckert C."/>
        </authorList>
    </citation>
    <scope>NUCLEOTIDE SEQUENCE</scope>
    <source>
        <strain evidence="4">VKM B-2935</strain>
    </source>
</reference>
<dbReference type="InterPro" id="IPR025392">
    <property type="entry name" value="DUF4124"/>
</dbReference>
<evidence type="ECO:0000313" key="4">
    <source>
        <dbReference type="EMBL" id="GLK91536.1"/>
    </source>
</evidence>
<evidence type="ECO:0000313" key="5">
    <source>
        <dbReference type="Proteomes" id="UP001143328"/>
    </source>
</evidence>
<name>A0A9W6KB25_9PSED</name>
<proteinExistence type="predicted"/>
<dbReference type="Pfam" id="PF13511">
    <property type="entry name" value="DUF4124"/>
    <property type="match status" value="1"/>
</dbReference>
<feature type="signal peptide" evidence="2">
    <location>
        <begin position="1"/>
        <end position="17"/>
    </location>
</feature>
<evidence type="ECO:0000259" key="3">
    <source>
        <dbReference type="Pfam" id="PF13511"/>
    </source>
</evidence>
<dbReference type="AlphaFoldDB" id="A0A9W6KB25"/>
<evidence type="ECO:0000256" key="2">
    <source>
        <dbReference type="SAM" id="SignalP"/>
    </source>
</evidence>